<proteinExistence type="predicted"/>
<protein>
    <submittedName>
        <fullName evidence="1">Uncharacterized protein</fullName>
    </submittedName>
</protein>
<accession>A0A7U2FDJ2</accession>
<evidence type="ECO:0000313" key="1">
    <source>
        <dbReference type="EMBL" id="QRD02259.1"/>
    </source>
</evidence>
<dbReference type="VEuPathDB" id="FungiDB:JI435_417710"/>
<gene>
    <name evidence="1" type="ORF">JI435_417710</name>
</gene>
<organism evidence="1 2">
    <name type="scientific">Phaeosphaeria nodorum (strain SN15 / ATCC MYA-4574 / FGSC 10173)</name>
    <name type="common">Glume blotch fungus</name>
    <name type="synonym">Parastagonospora nodorum</name>
    <dbReference type="NCBI Taxonomy" id="321614"/>
    <lineage>
        <taxon>Eukaryota</taxon>
        <taxon>Fungi</taxon>
        <taxon>Dikarya</taxon>
        <taxon>Ascomycota</taxon>
        <taxon>Pezizomycotina</taxon>
        <taxon>Dothideomycetes</taxon>
        <taxon>Pleosporomycetidae</taxon>
        <taxon>Pleosporales</taxon>
        <taxon>Pleosporineae</taxon>
        <taxon>Phaeosphaeriaceae</taxon>
        <taxon>Parastagonospora</taxon>
    </lineage>
</organism>
<reference evidence="2" key="1">
    <citation type="journal article" date="2021" name="BMC Genomics">
        <title>Chromosome-level genome assembly and manually-curated proteome of model necrotroph Parastagonospora nodorum Sn15 reveals a genome-wide trove of candidate effector homologs, and redundancy of virulence-related functions within an accessory chromosome.</title>
        <authorList>
            <person name="Bertazzoni S."/>
            <person name="Jones D.A.B."/>
            <person name="Phan H.T."/>
            <person name="Tan K.-C."/>
            <person name="Hane J.K."/>
        </authorList>
    </citation>
    <scope>NUCLEOTIDE SEQUENCE [LARGE SCALE GENOMIC DNA]</scope>
    <source>
        <strain evidence="2">SN15 / ATCC MYA-4574 / FGSC 10173)</strain>
    </source>
</reference>
<sequence>MCISLPISIRLHYKYIYQTHETSPILYWYWLAFCEFAAITLSQRLVACSRECMYELRKFKTKIGGLYLLIPRHLDSAQTDPDHHRLTTSILPTRILHSPLQFCSTVRSR</sequence>
<name>A0A7U2FDJ2_PHANO</name>
<evidence type="ECO:0000313" key="2">
    <source>
        <dbReference type="Proteomes" id="UP000663193"/>
    </source>
</evidence>
<keyword evidence="2" id="KW-1185">Reference proteome</keyword>
<dbReference type="EMBL" id="CP069035">
    <property type="protein sequence ID" value="QRD02259.1"/>
    <property type="molecule type" value="Genomic_DNA"/>
</dbReference>
<dbReference type="AlphaFoldDB" id="A0A7U2FDJ2"/>
<dbReference type="Proteomes" id="UP000663193">
    <property type="component" value="Chromosome 13"/>
</dbReference>